<accession>A0A382XGE4</accession>
<sequence length="41" mass="4591">GAAQQTGAENGCNFESHGAEIKLDLIVNWICLFRWIIQDND</sequence>
<gene>
    <name evidence="1" type="ORF">METZ01_LOCUS423091</name>
</gene>
<feature type="non-terminal residue" evidence="1">
    <location>
        <position position="1"/>
    </location>
</feature>
<organism evidence="1">
    <name type="scientific">marine metagenome</name>
    <dbReference type="NCBI Taxonomy" id="408172"/>
    <lineage>
        <taxon>unclassified sequences</taxon>
        <taxon>metagenomes</taxon>
        <taxon>ecological metagenomes</taxon>
    </lineage>
</organism>
<evidence type="ECO:0000313" key="1">
    <source>
        <dbReference type="EMBL" id="SVD70237.1"/>
    </source>
</evidence>
<name>A0A382XGE4_9ZZZZ</name>
<dbReference type="EMBL" id="UINC01167625">
    <property type="protein sequence ID" value="SVD70237.1"/>
    <property type="molecule type" value="Genomic_DNA"/>
</dbReference>
<dbReference type="AlphaFoldDB" id="A0A382XGE4"/>
<reference evidence="1" key="1">
    <citation type="submission" date="2018-05" db="EMBL/GenBank/DDBJ databases">
        <authorList>
            <person name="Lanie J.A."/>
            <person name="Ng W.-L."/>
            <person name="Kazmierczak K.M."/>
            <person name="Andrzejewski T.M."/>
            <person name="Davidsen T.M."/>
            <person name="Wayne K.J."/>
            <person name="Tettelin H."/>
            <person name="Glass J.I."/>
            <person name="Rusch D."/>
            <person name="Podicherti R."/>
            <person name="Tsui H.-C.T."/>
            <person name="Winkler M.E."/>
        </authorList>
    </citation>
    <scope>NUCLEOTIDE SEQUENCE</scope>
</reference>
<protein>
    <submittedName>
        <fullName evidence="1">Uncharacterized protein</fullName>
    </submittedName>
</protein>
<proteinExistence type="predicted"/>